<organism evidence="2 3">
    <name type="scientific">Cytospora schulzeri</name>
    <dbReference type="NCBI Taxonomy" id="448051"/>
    <lineage>
        <taxon>Eukaryota</taxon>
        <taxon>Fungi</taxon>
        <taxon>Dikarya</taxon>
        <taxon>Ascomycota</taxon>
        <taxon>Pezizomycotina</taxon>
        <taxon>Sordariomycetes</taxon>
        <taxon>Sordariomycetidae</taxon>
        <taxon>Diaporthales</taxon>
        <taxon>Cytosporaceae</taxon>
        <taxon>Cytospora</taxon>
    </lineage>
</organism>
<keyword evidence="3" id="KW-1185">Reference proteome</keyword>
<dbReference type="EMBL" id="LKEA01000001">
    <property type="protein sequence ID" value="ROW12386.1"/>
    <property type="molecule type" value="Genomic_DNA"/>
</dbReference>
<dbReference type="AlphaFoldDB" id="A0A423X9B7"/>
<dbReference type="Proteomes" id="UP000283895">
    <property type="component" value="Unassembled WGS sequence"/>
</dbReference>
<gene>
    <name evidence="2" type="ORF">VMCG_00247</name>
</gene>
<protein>
    <submittedName>
        <fullName evidence="2">Uncharacterized protein</fullName>
    </submittedName>
</protein>
<proteinExistence type="predicted"/>
<feature type="region of interest" description="Disordered" evidence="1">
    <location>
        <begin position="83"/>
        <end position="146"/>
    </location>
</feature>
<evidence type="ECO:0000313" key="2">
    <source>
        <dbReference type="EMBL" id="ROW12386.1"/>
    </source>
</evidence>
<feature type="compositionally biased region" description="Acidic residues" evidence="1">
    <location>
        <begin position="98"/>
        <end position="107"/>
    </location>
</feature>
<comment type="caution">
    <text evidence="2">The sequence shown here is derived from an EMBL/GenBank/DDBJ whole genome shotgun (WGS) entry which is preliminary data.</text>
</comment>
<evidence type="ECO:0000256" key="1">
    <source>
        <dbReference type="SAM" id="MobiDB-lite"/>
    </source>
</evidence>
<dbReference type="STRING" id="356882.A0A423X9B7"/>
<reference evidence="2 3" key="1">
    <citation type="submission" date="2015-09" db="EMBL/GenBank/DDBJ databases">
        <title>Host preference determinants of Valsa canker pathogens revealed by comparative genomics.</title>
        <authorList>
            <person name="Yin Z."/>
            <person name="Huang L."/>
        </authorList>
    </citation>
    <scope>NUCLEOTIDE SEQUENCE [LARGE SCALE GENOMIC DNA]</scope>
    <source>
        <strain evidence="2 3">03-1</strain>
    </source>
</reference>
<name>A0A423X9B7_9PEZI</name>
<evidence type="ECO:0000313" key="3">
    <source>
        <dbReference type="Proteomes" id="UP000283895"/>
    </source>
</evidence>
<sequence>MQQRELRHYLTQSGDVPADEAVWLDGDLEFTLGDGLNQGDAQDNMVVRGGASGHNPWDELWTAQELDFGAASTVFDPSMAEAQNAWEEAAETKHDDEEWHDLEDPDVEMPSTNTMKRFEEVGWWEDGEDSMCSESEESSEGFNEDE</sequence>
<feature type="compositionally biased region" description="Acidic residues" evidence="1">
    <location>
        <begin position="122"/>
        <end position="146"/>
    </location>
</feature>
<accession>A0A423X9B7</accession>